<dbReference type="Proteomes" id="UP000218263">
    <property type="component" value="Chromosome"/>
</dbReference>
<dbReference type="OrthoDB" id="3194665at2"/>
<evidence type="ECO:0000313" key="2">
    <source>
        <dbReference type="Proteomes" id="UP000218263"/>
    </source>
</evidence>
<keyword evidence="2" id="KW-1185">Reference proteome</keyword>
<proteinExistence type="predicted"/>
<dbReference type="Pfam" id="PF13384">
    <property type="entry name" value="HTH_23"/>
    <property type="match status" value="1"/>
</dbReference>
<dbReference type="EMBL" id="AP017313">
    <property type="protein sequence ID" value="BAU52486.1"/>
    <property type="molecule type" value="Genomic_DNA"/>
</dbReference>
<dbReference type="InterPro" id="IPR009057">
    <property type="entry name" value="Homeodomain-like_sf"/>
</dbReference>
<gene>
    <name evidence="1" type="ORF">MgSA37_00647</name>
</gene>
<accession>A0A125T264</accession>
<organism evidence="1 2">
    <name type="scientific">Mucilaginibacter gotjawali</name>
    <dbReference type="NCBI Taxonomy" id="1550579"/>
    <lineage>
        <taxon>Bacteria</taxon>
        <taxon>Pseudomonadati</taxon>
        <taxon>Bacteroidota</taxon>
        <taxon>Sphingobacteriia</taxon>
        <taxon>Sphingobacteriales</taxon>
        <taxon>Sphingobacteriaceae</taxon>
        <taxon>Mucilaginibacter</taxon>
    </lineage>
</organism>
<dbReference type="Gene3D" id="1.10.10.10">
    <property type="entry name" value="Winged helix-like DNA-binding domain superfamily/Winged helix DNA-binding domain"/>
    <property type="match status" value="1"/>
</dbReference>
<sequence>MQNIKDRLELFPACFVFRLYGKQRIPEFARQGLSIRQIADHLRIGSSTVQRVLAKLKEGDGKEGD</sequence>
<dbReference type="AlphaFoldDB" id="A0A125T264"/>
<dbReference type="RefSeq" id="WP_157750401.1">
    <property type="nucleotide sequence ID" value="NZ_AP017313.1"/>
</dbReference>
<reference evidence="1 2" key="1">
    <citation type="submission" date="2015-12" db="EMBL/GenBank/DDBJ databases">
        <title>Genome sequence of Mucilaginibacter gotjawali.</title>
        <authorList>
            <person name="Lee J.S."/>
            <person name="Lee K.C."/>
            <person name="Kim K.K."/>
            <person name="Lee B.W."/>
        </authorList>
    </citation>
    <scope>NUCLEOTIDE SEQUENCE [LARGE SCALE GENOMIC DNA]</scope>
    <source>
        <strain evidence="1 2">SA3-7</strain>
    </source>
</reference>
<name>A0A125T264_9SPHI</name>
<dbReference type="SUPFAM" id="SSF46689">
    <property type="entry name" value="Homeodomain-like"/>
    <property type="match status" value="1"/>
</dbReference>
<dbReference type="InterPro" id="IPR036388">
    <property type="entry name" value="WH-like_DNA-bd_sf"/>
</dbReference>
<evidence type="ECO:0000313" key="1">
    <source>
        <dbReference type="EMBL" id="BAU52486.1"/>
    </source>
</evidence>
<protein>
    <submittedName>
        <fullName evidence="1">Uncharacterized protein</fullName>
    </submittedName>
</protein>
<dbReference type="KEGG" id="mgot:MgSA37_00647"/>